<dbReference type="InterPro" id="IPR002252">
    <property type="entry name" value="Glyco_hydro_36"/>
</dbReference>
<dbReference type="Gene3D" id="3.20.20.70">
    <property type="entry name" value="Aldolase class I"/>
    <property type="match status" value="1"/>
</dbReference>
<dbReference type="RefSeq" id="WP_274152085.1">
    <property type="nucleotide sequence ID" value="NZ_CP117812.1"/>
</dbReference>
<keyword evidence="3" id="KW-1185">Reference proteome</keyword>
<reference evidence="2 3" key="1">
    <citation type="submission" date="2023-02" db="EMBL/GenBank/DDBJ databases">
        <title>Genome sequence of Lentisphaera profundi SAORIC-696.</title>
        <authorList>
            <person name="Kim e."/>
            <person name="Cho J.-C."/>
            <person name="Choi A."/>
            <person name="Kang I."/>
        </authorList>
    </citation>
    <scope>NUCLEOTIDE SEQUENCE [LARGE SCALE GENOMIC DNA]</scope>
    <source>
        <strain evidence="2 3">SAORIC-696</strain>
    </source>
</reference>
<evidence type="ECO:0000313" key="2">
    <source>
        <dbReference type="EMBL" id="WDE97596.1"/>
    </source>
</evidence>
<organism evidence="2 3">
    <name type="scientific">Lentisphaera profundi</name>
    <dbReference type="NCBI Taxonomy" id="1658616"/>
    <lineage>
        <taxon>Bacteria</taxon>
        <taxon>Pseudomonadati</taxon>
        <taxon>Lentisphaerota</taxon>
        <taxon>Lentisphaeria</taxon>
        <taxon>Lentisphaerales</taxon>
        <taxon>Lentisphaeraceae</taxon>
        <taxon>Lentisphaera</taxon>
    </lineage>
</organism>
<dbReference type="EMBL" id="CP117812">
    <property type="protein sequence ID" value="WDE97596.1"/>
    <property type="molecule type" value="Genomic_DNA"/>
</dbReference>
<protein>
    <submittedName>
        <fullName evidence="2">Alpha-galactosidase</fullName>
    </submittedName>
</protein>
<proteinExistence type="predicted"/>
<gene>
    <name evidence="2" type="ORF">PQO03_17350</name>
</gene>
<feature type="chain" id="PRO_5046841136" evidence="1">
    <location>
        <begin position="26"/>
        <end position="755"/>
    </location>
</feature>
<dbReference type="Proteomes" id="UP001214250">
    <property type="component" value="Chromosome 2"/>
</dbReference>
<dbReference type="SUPFAM" id="SSF51445">
    <property type="entry name" value="(Trans)glycosidases"/>
    <property type="match status" value="1"/>
</dbReference>
<dbReference type="CDD" id="cd14791">
    <property type="entry name" value="GH36"/>
    <property type="match status" value="1"/>
</dbReference>
<keyword evidence="1" id="KW-0732">Signal</keyword>
<feature type="signal peptide" evidence="1">
    <location>
        <begin position="1"/>
        <end position="25"/>
    </location>
</feature>
<evidence type="ECO:0000313" key="3">
    <source>
        <dbReference type="Proteomes" id="UP001214250"/>
    </source>
</evidence>
<accession>A0ABY7VTQ7</accession>
<dbReference type="InterPro" id="IPR013785">
    <property type="entry name" value="Aldolase_TIM"/>
</dbReference>
<name>A0ABY7VTQ7_9BACT</name>
<dbReference type="InterPro" id="IPR017853">
    <property type="entry name" value="GH"/>
</dbReference>
<evidence type="ECO:0000256" key="1">
    <source>
        <dbReference type="SAM" id="SignalP"/>
    </source>
</evidence>
<sequence length="755" mass="83611">MKKRSTKGIKLFSALFLSSLFSVQAAEANFTPKAESYTVKSDFSANFTASASAVYTVDGKNHRVGTKSLPLNGKVSVSTVSTPFGDAIQTEATYGADNADYKFTLKIKQLKDLKAFTVQGIFHNHSDKDANLAVIDLFDTIGGSGSFGIADPAKWLITPLMQHDHAKTLAEMNGSAKEVALFVNTENDNSFLIGPAGPAEAHCRVEVRGKEVKAYAEMDRVLVEPGESRRSEEMLFIFEDSKTNTDIWTKWVAHTHKALSNKGPVYGWCSWYDRTTKIDEAHVMDVLETLDSNPNTFGKGIVQIDDGYQIMDGNWNGNAKFPSNMSRVAKKVREAGMIPGVWFAPLMVNPEHPWKKANPEAIQANAKGISNFMNPNPFHPDGANWINPSHPKSKKFLRQVIETARDNGYGYIKIDFNGIGSRFVDPKLTRLQAFRNLYTLYRDAAGEDMYILSCLGQPTRGVIGFVNAARVGPDSHPAHFSHCLDSVLRFQIFNRVWWNNDADVSYLEVKLPSRRVGYTPQGEDMWKTWHNTVALTGGTAMISEPINKDDVKAVWRNYEIMRPGSAENSRLLTLGKSAVNSVFGFNAARSYGNFAVYNLYNSDKEKSQDIALNFVDAGLPADTNCAIYDFWKNEVTGYTKNAYTAKGLKKNASALLRFTPIKGGTPQLVGSNLHLSIGATEIKEIFITKSMVKIHLTDAGAQVGDLIFYSEKELTAGTTENCKIAGISKVGDKLWKISLAERKWNTKQSVSLNIK</sequence>